<sequence>MALARYFSYLASCTTTEQYARMMICGREVVVQFLSATLCRAPQKLRLTVKLATTCLLLAARLEERISKWTDGKVTGDATAAGGWLILILEHGRQTRFGRAHVAGRLTVAEGSRRPPGEASTAPSSVHHTSRESCGGWILVTQDSLVAQRWGIEELFLNTITRTTRKKDTIKNSSVMASCYRDALQLHAAALPMQL</sequence>
<protein>
    <submittedName>
        <fullName evidence="2">Uncharacterized protein</fullName>
    </submittedName>
</protein>
<organism evidence="2 3">
    <name type="scientific">Colletotrichum costaricense</name>
    <dbReference type="NCBI Taxonomy" id="1209916"/>
    <lineage>
        <taxon>Eukaryota</taxon>
        <taxon>Fungi</taxon>
        <taxon>Dikarya</taxon>
        <taxon>Ascomycota</taxon>
        <taxon>Pezizomycotina</taxon>
        <taxon>Sordariomycetes</taxon>
        <taxon>Hypocreomycetidae</taxon>
        <taxon>Glomerellales</taxon>
        <taxon>Glomerellaceae</taxon>
        <taxon>Colletotrichum</taxon>
        <taxon>Colletotrichum acutatum species complex</taxon>
    </lineage>
</organism>
<feature type="region of interest" description="Disordered" evidence="1">
    <location>
        <begin position="110"/>
        <end position="129"/>
    </location>
</feature>
<keyword evidence="3" id="KW-1185">Reference proteome</keyword>
<dbReference type="AlphaFoldDB" id="A0AAI9Z0R0"/>
<evidence type="ECO:0000313" key="3">
    <source>
        <dbReference type="Proteomes" id="UP001240678"/>
    </source>
</evidence>
<dbReference type="RefSeq" id="XP_060314937.1">
    <property type="nucleotide sequence ID" value="XM_060455237.1"/>
</dbReference>
<comment type="caution">
    <text evidence="2">The sequence shown here is derived from an EMBL/GenBank/DDBJ whole genome shotgun (WGS) entry which is preliminary data.</text>
</comment>
<dbReference type="EMBL" id="MOOE01000006">
    <property type="protein sequence ID" value="KAK1529236.1"/>
    <property type="molecule type" value="Genomic_DNA"/>
</dbReference>
<reference evidence="2 3" key="1">
    <citation type="submission" date="2016-10" db="EMBL/GenBank/DDBJ databases">
        <title>The genome sequence of Colletotrichum fioriniae PJ7.</title>
        <authorList>
            <person name="Baroncelli R."/>
        </authorList>
    </citation>
    <scope>NUCLEOTIDE SEQUENCE [LARGE SCALE GENOMIC DNA]</scope>
    <source>
        <strain evidence="2 3">IMI 309622</strain>
    </source>
</reference>
<gene>
    <name evidence="2" type="ORF">CCOS01_07070</name>
</gene>
<dbReference type="GeneID" id="85338784"/>
<proteinExistence type="predicted"/>
<dbReference type="Proteomes" id="UP001240678">
    <property type="component" value="Unassembled WGS sequence"/>
</dbReference>
<evidence type="ECO:0000313" key="2">
    <source>
        <dbReference type="EMBL" id="KAK1529236.1"/>
    </source>
</evidence>
<accession>A0AAI9Z0R0</accession>
<name>A0AAI9Z0R0_9PEZI</name>
<evidence type="ECO:0000256" key="1">
    <source>
        <dbReference type="SAM" id="MobiDB-lite"/>
    </source>
</evidence>